<comment type="similarity">
    <text evidence="1">Belongs to the putative lipase ROG1 family.</text>
</comment>
<protein>
    <submittedName>
        <fullName evidence="6">WD40 repeat-like protein</fullName>
    </submittedName>
</protein>
<evidence type="ECO:0000259" key="5">
    <source>
        <dbReference type="Pfam" id="PF24883"/>
    </source>
</evidence>
<dbReference type="Gene3D" id="2.130.10.10">
    <property type="entry name" value="YVTN repeat-like/Quinoprotein amine dehydrogenase"/>
    <property type="match status" value="2"/>
</dbReference>
<dbReference type="SMART" id="SM00320">
    <property type="entry name" value="WD40"/>
    <property type="match status" value="7"/>
</dbReference>
<evidence type="ECO:0000259" key="4">
    <source>
        <dbReference type="Pfam" id="PF22939"/>
    </source>
</evidence>
<dbReference type="PANTHER" id="PTHR10039:SF16">
    <property type="entry name" value="GPI INOSITOL-DEACYLASE"/>
    <property type="match status" value="1"/>
</dbReference>
<dbReference type="InterPro" id="IPR054471">
    <property type="entry name" value="GPIID_WHD"/>
</dbReference>
<dbReference type="Pfam" id="PF22939">
    <property type="entry name" value="WHD_GPIID"/>
    <property type="match status" value="1"/>
</dbReference>
<gene>
    <name evidence="6" type="ORF">BO97DRAFT_372252</name>
</gene>
<dbReference type="OrthoDB" id="194358at2759"/>
<dbReference type="InterPro" id="IPR011047">
    <property type="entry name" value="Quinoprotein_ADH-like_sf"/>
</dbReference>
<feature type="domain" description="DUF676" evidence="3">
    <location>
        <begin position="54"/>
        <end position="187"/>
    </location>
</feature>
<dbReference type="Pfam" id="PF05057">
    <property type="entry name" value="DUF676"/>
    <property type="match status" value="1"/>
</dbReference>
<evidence type="ECO:0000256" key="2">
    <source>
        <dbReference type="ARBA" id="ARBA00022737"/>
    </source>
</evidence>
<dbReference type="InterPro" id="IPR007751">
    <property type="entry name" value="DUF676_lipase-like"/>
</dbReference>
<evidence type="ECO:0000313" key="6">
    <source>
        <dbReference type="EMBL" id="RAL10543.1"/>
    </source>
</evidence>
<evidence type="ECO:0000256" key="1">
    <source>
        <dbReference type="ARBA" id="ARBA00007920"/>
    </source>
</evidence>
<feature type="domain" description="Nephrocystin 3-like N-terminal" evidence="5">
    <location>
        <begin position="338"/>
        <end position="497"/>
    </location>
</feature>
<dbReference type="Proteomes" id="UP000248961">
    <property type="component" value="Unassembled WGS sequence"/>
</dbReference>
<keyword evidence="2" id="KW-0677">Repeat</keyword>
<reference evidence="6 7" key="1">
    <citation type="submission" date="2018-02" db="EMBL/GenBank/DDBJ databases">
        <title>The genomes of Aspergillus section Nigri reveals drivers in fungal speciation.</title>
        <authorList>
            <consortium name="DOE Joint Genome Institute"/>
            <person name="Vesth T.C."/>
            <person name="Nybo J."/>
            <person name="Theobald S."/>
            <person name="Brandl J."/>
            <person name="Frisvad J.C."/>
            <person name="Nielsen K.F."/>
            <person name="Lyhne E.K."/>
            <person name="Kogle M.E."/>
            <person name="Kuo A."/>
            <person name="Riley R."/>
            <person name="Clum A."/>
            <person name="Nolan M."/>
            <person name="Lipzen A."/>
            <person name="Salamov A."/>
            <person name="Henrissat B."/>
            <person name="Wiebenga A."/>
            <person name="De vries R.P."/>
            <person name="Grigoriev I.V."/>
            <person name="Mortensen U.H."/>
            <person name="Andersen M.R."/>
            <person name="Baker S.E."/>
        </authorList>
    </citation>
    <scope>NUCLEOTIDE SEQUENCE [LARGE SCALE GENOMIC DNA]</scope>
    <source>
        <strain evidence="6 7">CBS 101889</strain>
    </source>
</reference>
<keyword evidence="7" id="KW-1185">Reference proteome</keyword>
<organism evidence="6 7">
    <name type="scientific">Aspergillus homomorphus (strain CBS 101889)</name>
    <dbReference type="NCBI Taxonomy" id="1450537"/>
    <lineage>
        <taxon>Eukaryota</taxon>
        <taxon>Fungi</taxon>
        <taxon>Dikarya</taxon>
        <taxon>Ascomycota</taxon>
        <taxon>Pezizomycotina</taxon>
        <taxon>Eurotiomycetes</taxon>
        <taxon>Eurotiomycetidae</taxon>
        <taxon>Eurotiales</taxon>
        <taxon>Aspergillaceae</taxon>
        <taxon>Aspergillus</taxon>
        <taxon>Aspergillus subgen. Circumdati</taxon>
    </lineage>
</organism>
<accession>A0A395HT01</accession>
<dbReference type="VEuPathDB" id="FungiDB:BO97DRAFT_372252"/>
<evidence type="ECO:0000259" key="3">
    <source>
        <dbReference type="Pfam" id="PF05057"/>
    </source>
</evidence>
<dbReference type="InterPro" id="IPR029058">
    <property type="entry name" value="AB_hydrolase_fold"/>
</dbReference>
<dbReference type="RefSeq" id="XP_025549697.1">
    <property type="nucleotide sequence ID" value="XM_025692857.1"/>
</dbReference>
<evidence type="ECO:0000313" key="7">
    <source>
        <dbReference type="Proteomes" id="UP000248961"/>
    </source>
</evidence>
<proteinExistence type="inferred from homology"/>
<dbReference type="Gene3D" id="3.40.50.1820">
    <property type="entry name" value="alpha/beta hydrolase"/>
    <property type="match status" value="1"/>
</dbReference>
<dbReference type="InterPro" id="IPR001680">
    <property type="entry name" value="WD40_rpt"/>
</dbReference>
<dbReference type="InterPro" id="IPR015943">
    <property type="entry name" value="WD40/YVTN_repeat-like_dom_sf"/>
</dbReference>
<dbReference type="GeneID" id="37197146"/>
<feature type="domain" description="GPI inositol-deacylase winged helix" evidence="4">
    <location>
        <begin position="606"/>
        <end position="687"/>
    </location>
</feature>
<dbReference type="SUPFAM" id="SSF50998">
    <property type="entry name" value="Quinoprotein alcohol dehydrogenase-like"/>
    <property type="match status" value="1"/>
</dbReference>
<dbReference type="EMBL" id="KZ824294">
    <property type="protein sequence ID" value="RAL10543.1"/>
    <property type="molecule type" value="Genomic_DNA"/>
</dbReference>
<sequence>MENNPKRRKITRPSSGLTTLRKSTDIVCSPYYDYKGSFGLSLLHTVPNPAVDLIFVHGLGGGSRQTWSKTSEPYHHWPQDWLSRDPDFSRARVHSFGYQADWLAWKTSPGRIDSFAQFLLKSIKSNLDICRSNSKIVIISHSMGGLVTKKAYLLARDDPQLREVVSRFHSFHFLATPHNGSDFARPLSRVLNAYFSTQDFMEDLEREAEAAQLINNAFRQFADDFQIWSFYERQTSEIAIYNVPVVNQASATLGSRQERCLLLNRGHKELCHFDHSSDLDYRALRNALADTIDSILAEIPEPLSEAAKKQCVRMMDLTGIAEPPMDDHISLRHMRAPGSCRWLEAKDEYATWKSERPSKPIFWLTGSVGAGKSVLSSSVIDDLTGDTVRCSYFYFNHGNMDRSSAVGCLLSLAFQMSQIDETLRERLTSLPLGAETWELLDVVTIWRKVFLGCIFKDRLPQRHYWVIDALDECRNFPLLVSLLVRAPPELRVFFTSRDIPSAIQCVAAHDTAVEHYHIEEEDIMDDLGILVDRWANRLPASKDGIPPTIRTRILEESRGSFLRTSLMIQKLETARSAEAAEAVSKGVPASTEGFYLAMLQSIPEEHHTLAQAAFKWTVLAMRPLSVDELRRALKADTGETIYGQASSISMISGRLLTVGQDGQVEFIHHTAKTFLLQQKHVKELAINPFASHSRIATLCLQSMIAEFGVKFMDRKFRQSLDPATSPVDITQYAAVHFLDHLLHCAPEDRKAWMALSEFLENHVLIWGEFLARLGKLKHVARIASSLELYMKTGNHQSRLVFVDYEALRSWVHDLRKICARFWTFIHTCPSAMRTLIPSLCPSTSKMAKFHGSPDTGLIIKGLDHKAWSEIVARMNYEAAETSAVALGDLHTSVALSDGTVFLYPRNSPEPKAKFNHGERVNLLRISSDNIYLVASGSQKVRIWELRNLREVRAIDVQDPPLSLVFSPDNTSLVAATEGNDAITWHIQEHPQEPSIWSWTDVFNHDLAEPPDRALLSDDGTFLAVTYGPGPIYLLQVNSDRLVACFCRDTFAGGQHAVAALAFRSGPGYELLIASYTDGELVIYDRWTTEPTYRAAVVFAQHLACSPDGRFLVTGDPQGFIKIFRFTGTQETGLTLIYEVESLVDTMMGIAISRDNLRFADIRTSQCRIWEPEVFISRQLEAVSGSVPSKAVKLFDDNAEWLEGVQGSKITAMCLHSNGRYAFYGTADGSIWYYDIEKAIQREVLFSHPTNSKITCIALCEQASALASADESGQIMIHSYVCKATATKCSPGVFLHGLIHKETVRSMVFNTPGTRLALQGSRSVRVWRMQGADTYVRLELDPTESEGLVLGTHTNPHYFLAANPRRCHVVAWDDRPDLIAEAILAKTNHKKKGSLKKPPPNYFTSVGKRYDESENRQVSTFLAWEIDHLAPPHRDSHEAVQLHGLETVLSNVLQVISVFGNLLVFVDMDFWVCTLDIKRWNQKRTLAWRHFVLPGEWKGSDPYFLIHFVTPRREFVLAKGHEILLMRRGLDCCALMVTWRAPEDNGGAVSLGG</sequence>
<dbReference type="Pfam" id="PF24883">
    <property type="entry name" value="NPHP3_N"/>
    <property type="match status" value="1"/>
</dbReference>
<dbReference type="PANTHER" id="PTHR10039">
    <property type="entry name" value="AMELOGENIN"/>
    <property type="match status" value="1"/>
</dbReference>
<dbReference type="SUPFAM" id="SSF53474">
    <property type="entry name" value="alpha/beta-Hydrolases"/>
    <property type="match status" value="1"/>
</dbReference>
<dbReference type="InterPro" id="IPR056884">
    <property type="entry name" value="NPHP3-like_N"/>
</dbReference>
<name>A0A395HT01_ASPHC</name>